<evidence type="ECO:0000256" key="5">
    <source>
        <dbReference type="ARBA" id="ARBA00023136"/>
    </source>
</evidence>
<accession>A0A429G726</accession>
<feature type="transmembrane region" description="Helical" evidence="6">
    <location>
        <begin position="40"/>
        <end position="69"/>
    </location>
</feature>
<feature type="transmembrane region" description="Helical" evidence="6">
    <location>
        <begin position="219"/>
        <end position="243"/>
    </location>
</feature>
<gene>
    <name evidence="7" type="ORF">D9Q81_03085</name>
</gene>
<proteinExistence type="predicted"/>
<keyword evidence="5 6" id="KW-0472">Membrane</keyword>
<evidence type="ECO:0000313" key="8">
    <source>
        <dbReference type="Proteomes" id="UP000278149"/>
    </source>
</evidence>
<evidence type="ECO:0000256" key="6">
    <source>
        <dbReference type="SAM" id="Phobius"/>
    </source>
</evidence>
<dbReference type="RefSeq" id="WP_125741192.1">
    <property type="nucleotide sequence ID" value="NZ_RCOR01000018.1"/>
</dbReference>
<feature type="transmembrane region" description="Helical" evidence="6">
    <location>
        <begin position="14"/>
        <end position="33"/>
    </location>
</feature>
<keyword evidence="2" id="KW-1003">Cell membrane</keyword>
<evidence type="ECO:0000313" key="7">
    <source>
        <dbReference type="EMBL" id="RSN69600.1"/>
    </source>
</evidence>
<dbReference type="Proteomes" id="UP000278149">
    <property type="component" value="Unassembled WGS sequence"/>
</dbReference>
<sequence>MENQEIPRIGRKNVILILVGLSLTIPLLITFDFKSAAERIAAIGIVPIILAFASIHIGVLFYILGWYFLLGRRVSFRETFLIGWVSLFVNLLIPTASTSGEIARVYLVSKRNGISPAEALSSVIVHRIVMIVPFIVSVTLGFSYLMSFVFKGDATVILLPIILLTLTFYIIYEISLREDYIERAISIVERVLKRNLENSRKMAKEYVSSFKYLISNKPLLSITMACAFLNWFFDMLPIFIYFHALGHNLDPLLGVLIYSVSIILILIPIGIPGNMGVREWVMTALLKIIGLSSGEALAITLTSSTITVFLNELFFGLLAYVVLLSSPSPSKSFN</sequence>
<dbReference type="InterPro" id="IPR022791">
    <property type="entry name" value="L-PG_synthase/AglD"/>
</dbReference>
<dbReference type="NCBIfam" id="TIGR00374">
    <property type="entry name" value="flippase-like domain"/>
    <property type="match status" value="1"/>
</dbReference>
<feature type="transmembrane region" description="Helical" evidence="6">
    <location>
        <begin position="156"/>
        <end position="174"/>
    </location>
</feature>
<dbReference type="PANTHER" id="PTHR40277:SF1">
    <property type="entry name" value="BLL5419 PROTEIN"/>
    <property type="match status" value="1"/>
</dbReference>
<organism evidence="7 8">
    <name type="scientific">Candidatus Korarchaeum cryptofilum</name>
    <dbReference type="NCBI Taxonomy" id="498846"/>
    <lineage>
        <taxon>Archaea</taxon>
        <taxon>Thermoproteota</taxon>
        <taxon>Candidatus Korarchaeia</taxon>
        <taxon>Candidatus Korarchaeales</taxon>
        <taxon>Candidatus Korarchaeaceae</taxon>
        <taxon>Candidatus Korarchaeum</taxon>
    </lineage>
</organism>
<reference evidence="7 8" key="1">
    <citation type="submission" date="2018-10" db="EMBL/GenBank/DDBJ databases">
        <title>Co-occurring genomic capacity for anaerobic methane metabolism and dissimilatory sulfite reduction discovered in the Korarchaeota.</title>
        <authorList>
            <person name="Mckay L.J."/>
            <person name="Dlakic M."/>
            <person name="Fields M.W."/>
            <person name="Delmont T.O."/>
            <person name="Eren A.M."/>
            <person name="Jay Z.J."/>
            <person name="Klingelsmith K.B."/>
            <person name="Rusch D.B."/>
            <person name="Inskeep W.P."/>
        </authorList>
    </citation>
    <scope>NUCLEOTIDE SEQUENCE [LARGE SCALE GENOMIC DNA]</scope>
    <source>
        <strain evidence="7 8">WS</strain>
    </source>
</reference>
<dbReference type="GO" id="GO:0005886">
    <property type="term" value="C:plasma membrane"/>
    <property type="evidence" value="ECO:0007669"/>
    <property type="project" value="UniProtKB-SubCell"/>
</dbReference>
<dbReference type="EMBL" id="RCOR01000018">
    <property type="protein sequence ID" value="RSN69600.1"/>
    <property type="molecule type" value="Genomic_DNA"/>
</dbReference>
<dbReference type="Pfam" id="PF03706">
    <property type="entry name" value="LPG_synthase_TM"/>
    <property type="match status" value="1"/>
</dbReference>
<comment type="subcellular location">
    <subcellularLocation>
        <location evidence="1">Cell membrane</location>
        <topology evidence="1">Multi-pass membrane protein</topology>
    </subcellularLocation>
</comment>
<keyword evidence="3 6" id="KW-0812">Transmembrane</keyword>
<comment type="caution">
    <text evidence="7">The sequence shown here is derived from an EMBL/GenBank/DDBJ whole genome shotgun (WGS) entry which is preliminary data.</text>
</comment>
<evidence type="ECO:0000256" key="2">
    <source>
        <dbReference type="ARBA" id="ARBA00022475"/>
    </source>
</evidence>
<name>A0A429G726_9CREN</name>
<feature type="transmembrane region" description="Helical" evidence="6">
    <location>
        <begin position="296"/>
        <end position="323"/>
    </location>
</feature>
<evidence type="ECO:0000256" key="4">
    <source>
        <dbReference type="ARBA" id="ARBA00022989"/>
    </source>
</evidence>
<evidence type="ECO:0000256" key="3">
    <source>
        <dbReference type="ARBA" id="ARBA00022692"/>
    </source>
</evidence>
<feature type="transmembrane region" description="Helical" evidence="6">
    <location>
        <begin position="255"/>
        <end position="275"/>
    </location>
</feature>
<dbReference type="PANTHER" id="PTHR40277">
    <property type="entry name" value="BLL5419 PROTEIN"/>
    <property type="match status" value="1"/>
</dbReference>
<protein>
    <submittedName>
        <fullName evidence="7">UPF0104 family protein</fullName>
    </submittedName>
</protein>
<keyword evidence="4 6" id="KW-1133">Transmembrane helix</keyword>
<feature type="transmembrane region" description="Helical" evidence="6">
    <location>
        <begin position="128"/>
        <end position="150"/>
    </location>
</feature>
<evidence type="ECO:0000256" key="1">
    <source>
        <dbReference type="ARBA" id="ARBA00004651"/>
    </source>
</evidence>
<dbReference type="AlphaFoldDB" id="A0A429G726"/>